<feature type="compositionally biased region" description="Polar residues" evidence="1">
    <location>
        <begin position="35"/>
        <end position="53"/>
    </location>
</feature>
<proteinExistence type="predicted"/>
<gene>
    <name evidence="2" type="ORF">Tsubulata_003731</name>
</gene>
<dbReference type="EMBL" id="JAKUCV010000928">
    <property type="protein sequence ID" value="KAJ4848332.1"/>
    <property type="molecule type" value="Genomic_DNA"/>
</dbReference>
<organism evidence="2 3">
    <name type="scientific">Turnera subulata</name>
    <dbReference type="NCBI Taxonomy" id="218843"/>
    <lineage>
        <taxon>Eukaryota</taxon>
        <taxon>Viridiplantae</taxon>
        <taxon>Streptophyta</taxon>
        <taxon>Embryophyta</taxon>
        <taxon>Tracheophyta</taxon>
        <taxon>Spermatophyta</taxon>
        <taxon>Magnoliopsida</taxon>
        <taxon>eudicotyledons</taxon>
        <taxon>Gunneridae</taxon>
        <taxon>Pentapetalae</taxon>
        <taxon>rosids</taxon>
        <taxon>fabids</taxon>
        <taxon>Malpighiales</taxon>
        <taxon>Passifloraceae</taxon>
        <taxon>Turnera</taxon>
    </lineage>
</organism>
<comment type="caution">
    <text evidence="2">The sequence shown here is derived from an EMBL/GenBank/DDBJ whole genome shotgun (WGS) entry which is preliminary data.</text>
</comment>
<keyword evidence="3" id="KW-1185">Reference proteome</keyword>
<protein>
    <submittedName>
        <fullName evidence="2">Uncharacterized protein</fullName>
    </submittedName>
</protein>
<feature type="region of interest" description="Disordered" evidence="1">
    <location>
        <begin position="35"/>
        <end position="64"/>
    </location>
</feature>
<evidence type="ECO:0000256" key="1">
    <source>
        <dbReference type="SAM" id="MobiDB-lite"/>
    </source>
</evidence>
<name>A0A9Q0GGD7_9ROSI</name>
<reference evidence="2" key="2">
    <citation type="journal article" date="2023" name="Plants (Basel)">
        <title>Annotation of the Turnera subulata (Passifloraceae) Draft Genome Reveals the S-Locus Evolved after the Divergence of Turneroideae from Passifloroideae in a Stepwise Manner.</title>
        <authorList>
            <person name="Henning P.M."/>
            <person name="Roalson E.H."/>
            <person name="Mir W."/>
            <person name="McCubbin A.G."/>
            <person name="Shore J.S."/>
        </authorList>
    </citation>
    <scope>NUCLEOTIDE SEQUENCE</scope>
    <source>
        <strain evidence="2">F60SS</strain>
    </source>
</reference>
<sequence length="162" mass="17526">MVLQPPPPICRAVKEVGLERYWAFDTDGLRYCRTEGNTDTSQPIHIKSSTQAPTPKPSSFHLSHPRPILSSLLFTPRPTPSHPPIDSSLFTAASRRRRSRVTAAAVKQPAESHFPSFMEDVAASQSVVESSAASPATYGRDAVVAMDVELPKLPMPPPPASG</sequence>
<evidence type="ECO:0000313" key="3">
    <source>
        <dbReference type="Proteomes" id="UP001141552"/>
    </source>
</evidence>
<dbReference type="Proteomes" id="UP001141552">
    <property type="component" value="Unassembled WGS sequence"/>
</dbReference>
<dbReference type="AlphaFoldDB" id="A0A9Q0GGD7"/>
<reference evidence="2" key="1">
    <citation type="submission" date="2022-02" db="EMBL/GenBank/DDBJ databases">
        <authorList>
            <person name="Henning P.M."/>
            <person name="McCubbin A.G."/>
            <person name="Shore J.S."/>
        </authorList>
    </citation>
    <scope>NUCLEOTIDE SEQUENCE</scope>
    <source>
        <strain evidence="2">F60SS</strain>
        <tissue evidence="2">Leaves</tissue>
    </source>
</reference>
<evidence type="ECO:0000313" key="2">
    <source>
        <dbReference type="EMBL" id="KAJ4848332.1"/>
    </source>
</evidence>
<accession>A0A9Q0GGD7</accession>